<sequence length="92" mass="10249">MEKVKSYDIEIVNSWFDVIVYEKSYGSGFVGEYSGISPKATQVKPAGGHTPIMKERGGGTVTGYDLEQVVQQCFVEIEKIDGEIVRSIERNE</sequence>
<gene>
    <name evidence="1" type="ORF">ACFPQA_02115</name>
</gene>
<dbReference type="RefSeq" id="WP_248157854.1">
    <property type="nucleotide sequence ID" value="NZ_JAKZAJ010000003.1"/>
</dbReference>
<proteinExistence type="predicted"/>
<dbReference type="Proteomes" id="UP001596055">
    <property type="component" value="Unassembled WGS sequence"/>
</dbReference>
<keyword evidence="2" id="KW-1185">Reference proteome</keyword>
<evidence type="ECO:0000313" key="2">
    <source>
        <dbReference type="Proteomes" id="UP001596055"/>
    </source>
</evidence>
<comment type="caution">
    <text evidence="1">The sequence shown here is derived from an EMBL/GenBank/DDBJ whole genome shotgun (WGS) entry which is preliminary data.</text>
</comment>
<organism evidence="1 2">
    <name type="scientific">Marinobacter koreensis</name>
    <dbReference type="NCBI Taxonomy" id="335974"/>
    <lineage>
        <taxon>Bacteria</taxon>
        <taxon>Pseudomonadati</taxon>
        <taxon>Pseudomonadota</taxon>
        <taxon>Gammaproteobacteria</taxon>
        <taxon>Pseudomonadales</taxon>
        <taxon>Marinobacteraceae</taxon>
        <taxon>Marinobacter</taxon>
    </lineage>
</organism>
<protein>
    <submittedName>
        <fullName evidence="1">Uncharacterized protein</fullName>
    </submittedName>
</protein>
<name>A0ABW0RGE4_9GAMM</name>
<accession>A0ABW0RGE4</accession>
<dbReference type="EMBL" id="JBHSNL010000001">
    <property type="protein sequence ID" value="MFC5543837.1"/>
    <property type="molecule type" value="Genomic_DNA"/>
</dbReference>
<reference evidence="2" key="1">
    <citation type="journal article" date="2019" name="Int. J. Syst. Evol. Microbiol.">
        <title>The Global Catalogue of Microorganisms (GCM) 10K type strain sequencing project: providing services to taxonomists for standard genome sequencing and annotation.</title>
        <authorList>
            <consortium name="The Broad Institute Genomics Platform"/>
            <consortium name="The Broad Institute Genome Sequencing Center for Infectious Disease"/>
            <person name="Wu L."/>
            <person name="Ma J."/>
        </authorList>
    </citation>
    <scope>NUCLEOTIDE SEQUENCE [LARGE SCALE GENOMIC DNA]</scope>
    <source>
        <strain evidence="2">CGMCC 4.1799</strain>
    </source>
</reference>
<evidence type="ECO:0000313" key="1">
    <source>
        <dbReference type="EMBL" id="MFC5543837.1"/>
    </source>
</evidence>